<sequence length="67" mass="7753">MLFFKMVDPNSTLLLQATNPYTIDYQKSTVSLFEVIHFQSLKLMDHACLWTIKPLSIKKPEELAPQV</sequence>
<keyword evidence="2" id="KW-1185">Reference proteome</keyword>
<name>A0A1N6YIN5_9FLAO</name>
<evidence type="ECO:0000313" key="2">
    <source>
        <dbReference type="Proteomes" id="UP000186953"/>
    </source>
</evidence>
<dbReference type="EMBL" id="FTMA01000007">
    <property type="protein sequence ID" value="SIR14379.1"/>
    <property type="molecule type" value="Genomic_DNA"/>
</dbReference>
<dbReference type="Proteomes" id="UP000186953">
    <property type="component" value="Unassembled WGS sequence"/>
</dbReference>
<accession>A0A1N6YIN5</accession>
<protein>
    <submittedName>
        <fullName evidence="1">Uncharacterized protein</fullName>
    </submittedName>
</protein>
<evidence type="ECO:0000313" key="1">
    <source>
        <dbReference type="EMBL" id="SIR14379.1"/>
    </source>
</evidence>
<gene>
    <name evidence="1" type="ORF">SAMN05421797_1075</name>
</gene>
<dbReference type="AlphaFoldDB" id="A0A1N6YIN5"/>
<organism evidence="1 2">
    <name type="scientific">Maribacter ulvicola</name>
    <dbReference type="NCBI Taxonomy" id="228959"/>
    <lineage>
        <taxon>Bacteria</taxon>
        <taxon>Pseudomonadati</taxon>
        <taxon>Bacteroidota</taxon>
        <taxon>Flavobacteriia</taxon>
        <taxon>Flavobacteriales</taxon>
        <taxon>Flavobacteriaceae</taxon>
        <taxon>Maribacter</taxon>
    </lineage>
</organism>
<proteinExistence type="predicted"/>
<reference evidence="2" key="1">
    <citation type="submission" date="2017-01" db="EMBL/GenBank/DDBJ databases">
        <authorList>
            <person name="Varghese N."/>
            <person name="Submissions S."/>
        </authorList>
    </citation>
    <scope>NUCLEOTIDE SEQUENCE [LARGE SCALE GENOMIC DNA]</scope>
    <source>
        <strain evidence="2">DSM 15366</strain>
    </source>
</reference>